<feature type="transmembrane region" description="Helical" evidence="1">
    <location>
        <begin position="26"/>
        <end position="48"/>
    </location>
</feature>
<feature type="transmembrane region" description="Helical" evidence="1">
    <location>
        <begin position="301"/>
        <end position="324"/>
    </location>
</feature>
<feature type="transmembrane region" description="Helical" evidence="1">
    <location>
        <begin position="381"/>
        <end position="401"/>
    </location>
</feature>
<dbReference type="GO" id="GO:0016740">
    <property type="term" value="F:transferase activity"/>
    <property type="evidence" value="ECO:0007669"/>
    <property type="project" value="InterPro"/>
</dbReference>
<protein>
    <submittedName>
        <fullName evidence="4">DUF3367 domain-containing protein</fullName>
    </submittedName>
</protein>
<dbReference type="Pfam" id="PF24607">
    <property type="entry name" value="CBM_AftD"/>
    <property type="match status" value="2"/>
</dbReference>
<dbReference type="InterPro" id="IPR021798">
    <property type="entry name" value="AftD_N"/>
</dbReference>
<comment type="caution">
    <text evidence="4">The sequence shown here is derived from an EMBL/GenBank/DDBJ whole genome shotgun (WGS) entry which is preliminary data.</text>
</comment>
<feature type="transmembrane region" description="Helical" evidence="1">
    <location>
        <begin position="114"/>
        <end position="134"/>
    </location>
</feature>
<feature type="transmembrane region" description="Helical" evidence="1">
    <location>
        <begin position="1243"/>
        <end position="1265"/>
    </location>
</feature>
<dbReference type="EMBL" id="JADKGK010000020">
    <property type="protein sequence ID" value="MBL0004561.1"/>
    <property type="molecule type" value="Genomic_DNA"/>
</dbReference>
<keyword evidence="1" id="KW-0812">Transmembrane</keyword>
<proteinExistence type="predicted"/>
<name>A0A9D7Y2K7_9MICO</name>
<dbReference type="Proteomes" id="UP000886632">
    <property type="component" value="Unassembled WGS sequence"/>
</dbReference>
<keyword evidence="1" id="KW-0472">Membrane</keyword>
<dbReference type="InterPro" id="IPR056997">
    <property type="entry name" value="CBM_AftD"/>
</dbReference>
<feature type="transmembrane region" description="Helical" evidence="1">
    <location>
        <begin position="196"/>
        <end position="221"/>
    </location>
</feature>
<gene>
    <name evidence="4" type="ORF">IPP00_11430</name>
</gene>
<reference evidence="4" key="1">
    <citation type="submission" date="2020-10" db="EMBL/GenBank/DDBJ databases">
        <title>Connecting structure to function with the recovery of over 1000 high-quality activated sludge metagenome-assembled genomes encoding full-length rRNA genes using long-read sequencing.</title>
        <authorList>
            <person name="Singleton C.M."/>
            <person name="Petriglieri F."/>
            <person name="Kristensen J.M."/>
            <person name="Kirkegaard R.H."/>
            <person name="Michaelsen T.Y."/>
            <person name="Andersen M.H."/>
            <person name="Karst S.M."/>
            <person name="Dueholm M.S."/>
            <person name="Nielsen P.H."/>
            <person name="Albertsen M."/>
        </authorList>
    </citation>
    <scope>NUCLEOTIDE SEQUENCE</scope>
    <source>
        <strain evidence="4">Ribe_18-Q3-R11-54_MAXAC.001</strain>
    </source>
</reference>
<dbReference type="SUPFAM" id="SSF49785">
    <property type="entry name" value="Galactose-binding domain-like"/>
    <property type="match status" value="1"/>
</dbReference>
<feature type="transmembrane region" description="Helical" evidence="1">
    <location>
        <begin position="1286"/>
        <end position="1310"/>
    </location>
</feature>
<organism evidence="4 5">
    <name type="scientific">Candidatus Phosphoribacter hodrii</name>
    <dbReference type="NCBI Taxonomy" id="2953743"/>
    <lineage>
        <taxon>Bacteria</taxon>
        <taxon>Bacillati</taxon>
        <taxon>Actinomycetota</taxon>
        <taxon>Actinomycetes</taxon>
        <taxon>Micrococcales</taxon>
        <taxon>Dermatophilaceae</taxon>
        <taxon>Candidatus Phosphoribacter</taxon>
    </lineage>
</organism>
<evidence type="ECO:0000259" key="3">
    <source>
        <dbReference type="Pfam" id="PF24607"/>
    </source>
</evidence>
<feature type="transmembrane region" description="Helical" evidence="1">
    <location>
        <begin position="336"/>
        <end position="361"/>
    </location>
</feature>
<feature type="domain" description="Arabinofuranosyltransferase D third carbohydrate binding module" evidence="3">
    <location>
        <begin position="734"/>
        <end position="848"/>
    </location>
</feature>
<evidence type="ECO:0000313" key="5">
    <source>
        <dbReference type="Proteomes" id="UP000886632"/>
    </source>
</evidence>
<evidence type="ECO:0000256" key="1">
    <source>
        <dbReference type="SAM" id="Phobius"/>
    </source>
</evidence>
<dbReference type="InterPro" id="IPR008979">
    <property type="entry name" value="Galactose-bd-like_sf"/>
</dbReference>
<keyword evidence="1" id="KW-1133">Transmembrane helix</keyword>
<feature type="transmembrane region" description="Helical" evidence="1">
    <location>
        <begin position="413"/>
        <end position="434"/>
    </location>
</feature>
<accession>A0A9D7Y2K7</accession>
<sequence>MSLDASSRLSTSQVAPLRAGTADPEAAVWGLRVATGCLLLMAMCFWQAPGLVVPDTKLDLTADPVGLMSRALHLWDDGALGQLQNQAYGYLFPSGPFHALLAGVGVPAWVVQRLWWSLLLGVAFVGFWRLAGALRVGSPWSRYLGAALFALSPRLLSEVAVTSIEVWPMAVAPWVLLPLVDPRPTTMRVRMLRSAVAFGCIGGVNAVATGAALVLPVLWWLTRRPWRPVMRPMVGWLGWCALAGLWWLLPLLLLGRYSPPFLDWIEDARVTTSTASPFNAFQGTTPWLGYLTGTGGASWPAAYSLISQPVLITLTGGVAALGLAGLTHARMPHRGWLAVSALVGLFLLTVGFSSAASGPFVDTVHGLLDGPLAPLRNTHKFDVVLRLPLDLGVVHAVSVVARWRPVRALRVDLVAVVAGLLVVGAAAPAVAANLPRPGGYDAIPQYWYDAAGWLDGAQGAGSVLVLPSASFADFTWGSTRDEPLQALMDRPFVVRDAVPLGGAGSTRLLDEVTRRLTAGMGSPDLATVLRDAGIGYLVVRNDLLPQTGVSRPVPLHEALDESGYTRVASFGPPTGYLADAPGVTVDDRMLVPYPSVEIFQGAPAPTARLVGIDQVQLASAGPENSVDLVGSSSTGVVSILGSDRAALGDLARGLPEVLTDGLRRREVAFGSSGATTSEVLAADDPGSTGRRTTDYISDRAAAQTVLQWRGVASVTASSSASDAGATLRLGPGTGPAAALDGDPLTRWVSGVYGEAVGQWLELGLTAPMEVSGLTVTLSGGYPVQAQPARLRVTTDTGSVTTDIDRVDEAVALATSPGVTTRLRVELDAVGPGTPNGFGIAELAVPGIDPVPDLALPAVGQSAPDEILTRVEQPARPGCAFVATRSLCSPALVRSGEESGGIFRSLATSTAAAYEVSGTVLAGVGGGIERLLDFPGRIVATTSSSRVQSAAARPATVADADLGTGWVAGDTDAHPRLQLVLPEARTVTTVQFLVDAYLAASRPTEVTVTGEDGMTSTVPVDAEGYAAITPTTGRRLTVDFLGDSDARTIDSVTGFAAHLPVGVSEVRLEGADDLRTPLDPSRTVAVPCGFGPTVRVDGTQVPTQVVGTVEQVLRGQPLRWSACMTAGESSVSLEAGRHTLAAASTAEFRPYQLLLRRVDAARSVATAPSAPEVLTEVGTGQWALPQRSQPGLVVLSHNANPGWVAADAEGRALTPIRVNGWQQGWVVPAGPATVLQARYAPQPWYAAGLLLGGASLLLLFVLRVIARGPRAGSGPPAGALPGSATGGWLLAVVLVATFPVNSGVVGCLAVLMGSPQAWPDVACPARAWPWSWF</sequence>
<dbReference type="Pfam" id="PF11847">
    <property type="entry name" value="GT-C_AftD"/>
    <property type="match status" value="1"/>
</dbReference>
<feature type="domain" description="Arabinofuranosyltransferase D third carbohydrate binding module" evidence="3">
    <location>
        <begin position="936"/>
        <end position="1072"/>
    </location>
</feature>
<feature type="transmembrane region" description="Helical" evidence="1">
    <location>
        <begin position="233"/>
        <end position="254"/>
    </location>
</feature>
<feature type="domain" description="Alpha-(1-&gt;3)-arabinofuranosyltransferase N-terminal GT-C" evidence="2">
    <location>
        <begin position="40"/>
        <end position="691"/>
    </location>
</feature>
<evidence type="ECO:0000259" key="2">
    <source>
        <dbReference type="Pfam" id="PF11847"/>
    </source>
</evidence>
<evidence type="ECO:0000313" key="4">
    <source>
        <dbReference type="EMBL" id="MBL0004561.1"/>
    </source>
</evidence>
<dbReference type="Gene3D" id="2.60.120.260">
    <property type="entry name" value="Galactose-binding domain-like"/>
    <property type="match status" value="1"/>
</dbReference>